<evidence type="ECO:0000313" key="2">
    <source>
        <dbReference type="Proteomes" id="UP000183649"/>
    </source>
</evidence>
<dbReference type="AlphaFoldDB" id="A0A0K6HWI2"/>
<name>A0A0K6HWI2_9BURK</name>
<organism evidence="1 2">
    <name type="scientific">Thiomonas bhubaneswarensis</name>
    <dbReference type="NCBI Taxonomy" id="339866"/>
    <lineage>
        <taxon>Bacteria</taxon>
        <taxon>Pseudomonadati</taxon>
        <taxon>Pseudomonadota</taxon>
        <taxon>Betaproteobacteria</taxon>
        <taxon>Burkholderiales</taxon>
        <taxon>Thiomonas</taxon>
    </lineage>
</organism>
<proteinExistence type="predicted"/>
<protein>
    <submittedName>
        <fullName evidence="1">Uncharacterized protein</fullName>
    </submittedName>
</protein>
<reference evidence="2" key="1">
    <citation type="submission" date="2015-08" db="EMBL/GenBank/DDBJ databases">
        <authorList>
            <person name="Varghese N."/>
        </authorList>
    </citation>
    <scope>NUCLEOTIDE SEQUENCE [LARGE SCALE GENOMIC DNA]</scope>
    <source>
        <strain evidence="2">DSM 18181</strain>
    </source>
</reference>
<dbReference type="EMBL" id="CYHF01000002">
    <property type="protein sequence ID" value="CUA95148.1"/>
    <property type="molecule type" value="Genomic_DNA"/>
</dbReference>
<sequence length="52" mass="5865">MPRWGGAPGLLAWLLYGRGTPLMKGLRPQMKDVDFVRQVLLVRQVEIDPDAC</sequence>
<dbReference type="RefSeq" id="WP_167344833.1">
    <property type="nucleotide sequence ID" value="NZ_CYHF01000002.1"/>
</dbReference>
<dbReference type="Proteomes" id="UP000183649">
    <property type="component" value="Unassembled WGS sequence"/>
</dbReference>
<accession>A0A0K6HWI2</accession>
<keyword evidence="2" id="KW-1185">Reference proteome</keyword>
<evidence type="ECO:0000313" key="1">
    <source>
        <dbReference type="EMBL" id="CUA95148.1"/>
    </source>
</evidence>
<gene>
    <name evidence="1" type="ORF">Ga0061069_102356</name>
</gene>